<dbReference type="KEGG" id="arf:AR1Y2_0211"/>
<dbReference type="AlphaFoldDB" id="A0A4P8IAJ1"/>
<feature type="transmembrane region" description="Helical" evidence="1">
    <location>
        <begin position="115"/>
        <end position="133"/>
    </location>
</feature>
<feature type="transmembrane region" description="Helical" evidence="1">
    <location>
        <begin position="51"/>
        <end position="70"/>
    </location>
</feature>
<evidence type="ECO:0000313" key="2">
    <source>
        <dbReference type="EMBL" id="QCP33665.1"/>
    </source>
</evidence>
<dbReference type="Proteomes" id="UP000298653">
    <property type="component" value="Chromosome"/>
</dbReference>
<gene>
    <name evidence="2" type="ORF">AR1Y2_0211</name>
</gene>
<keyword evidence="1" id="KW-0472">Membrane</keyword>
<reference evidence="2 3" key="1">
    <citation type="submission" date="2019-05" db="EMBL/GenBank/DDBJ databases">
        <title>Complete genome sequencing of Anaerostipes rhamnosivorans.</title>
        <authorList>
            <person name="Bui T.P.N."/>
            <person name="de Vos W.M."/>
        </authorList>
    </citation>
    <scope>NUCLEOTIDE SEQUENCE [LARGE SCALE GENOMIC DNA]</scope>
    <source>
        <strain evidence="2 3">1y2</strain>
    </source>
</reference>
<keyword evidence="1" id="KW-0812">Transmembrane</keyword>
<organism evidence="2 3">
    <name type="scientific">Anaerostipes rhamnosivorans</name>
    <dbReference type="NCBI Taxonomy" id="1229621"/>
    <lineage>
        <taxon>Bacteria</taxon>
        <taxon>Bacillati</taxon>
        <taxon>Bacillota</taxon>
        <taxon>Clostridia</taxon>
        <taxon>Lachnospirales</taxon>
        <taxon>Lachnospiraceae</taxon>
        <taxon>Anaerostipes</taxon>
    </lineage>
</organism>
<dbReference type="OrthoDB" id="2056561at2"/>
<feature type="transmembrane region" description="Helical" evidence="1">
    <location>
        <begin position="76"/>
        <end position="95"/>
    </location>
</feature>
<dbReference type="RefSeq" id="WP_137327308.1">
    <property type="nucleotide sequence ID" value="NZ_CP040058.1"/>
</dbReference>
<keyword evidence="3" id="KW-1185">Reference proteome</keyword>
<keyword evidence="1" id="KW-1133">Transmembrane helix</keyword>
<evidence type="ECO:0000313" key="3">
    <source>
        <dbReference type="Proteomes" id="UP000298653"/>
    </source>
</evidence>
<sequence>MEKRCIYCGQPITKKPVIVWMKREKEEAQCCSTDCYNKTSRFIKWDKTSRLKAYVIIGICAVLNLVFMGFSMKGWWTHIPLIVIGICLCKWPLVFMHFHNYERFGIPKTLRYVRLASWFLIVFGSVITAWDMFSL</sequence>
<evidence type="ECO:0000256" key="1">
    <source>
        <dbReference type="SAM" id="Phobius"/>
    </source>
</evidence>
<dbReference type="EMBL" id="CP040058">
    <property type="protein sequence ID" value="QCP33665.1"/>
    <property type="molecule type" value="Genomic_DNA"/>
</dbReference>
<proteinExistence type="predicted"/>
<accession>A0A4P8IAJ1</accession>
<name>A0A4P8IAJ1_9FIRM</name>
<protein>
    <submittedName>
        <fullName evidence="2">Uncharacterized protein</fullName>
    </submittedName>
</protein>